<evidence type="ECO:0000313" key="2">
    <source>
        <dbReference type="EMBL" id="SZX70160.1"/>
    </source>
</evidence>
<dbReference type="EMBL" id="FNXT01000973">
    <property type="protein sequence ID" value="SZX70160.1"/>
    <property type="molecule type" value="Genomic_DNA"/>
</dbReference>
<dbReference type="AlphaFoldDB" id="A0A383WNE3"/>
<dbReference type="EMBL" id="FNXT01001330">
    <property type="protein sequence ID" value="SZX78689.1"/>
    <property type="molecule type" value="Genomic_DNA"/>
</dbReference>
<dbReference type="Proteomes" id="UP000256970">
    <property type="component" value="Unassembled WGS sequence"/>
</dbReference>
<sequence>MHVDCAPIHQRRALAVQLRSSAAVPASVALLAVLAATLLLCWQMQWRQQHLQQAAHQHTCSQGAPVFQAALGGA</sequence>
<gene>
    <name evidence="2" type="ORF">BQ4739_LOCUS10398</name>
    <name evidence="3" type="ORF">BQ4739_LOCUS13843</name>
    <name evidence="4" type="ORF">BQ4739_LOCUS19004</name>
</gene>
<evidence type="ECO:0000313" key="3">
    <source>
        <dbReference type="EMBL" id="SZX73584.1"/>
    </source>
</evidence>
<evidence type="ECO:0000256" key="1">
    <source>
        <dbReference type="SAM" id="Phobius"/>
    </source>
</evidence>
<evidence type="ECO:0000313" key="5">
    <source>
        <dbReference type="Proteomes" id="UP000256970"/>
    </source>
</evidence>
<reference evidence="4 5" key="1">
    <citation type="submission" date="2016-10" db="EMBL/GenBank/DDBJ databases">
        <authorList>
            <person name="Cai Z."/>
        </authorList>
    </citation>
    <scope>NUCLEOTIDE SEQUENCE [LARGE SCALE GENOMIC DNA]</scope>
</reference>
<dbReference type="EMBL" id="FNXT01001194">
    <property type="protein sequence ID" value="SZX73584.1"/>
    <property type="molecule type" value="Genomic_DNA"/>
</dbReference>
<keyword evidence="5" id="KW-1185">Reference proteome</keyword>
<protein>
    <submittedName>
        <fullName evidence="4">Uncharacterized protein</fullName>
    </submittedName>
</protein>
<accession>A0A383WNE3</accession>
<keyword evidence="1" id="KW-0812">Transmembrane</keyword>
<keyword evidence="1" id="KW-0472">Membrane</keyword>
<feature type="transmembrane region" description="Helical" evidence="1">
    <location>
        <begin position="22"/>
        <end position="42"/>
    </location>
</feature>
<name>A0A383WNE3_TETOB</name>
<organism evidence="4 5">
    <name type="scientific">Tetradesmus obliquus</name>
    <name type="common">Green alga</name>
    <name type="synonym">Acutodesmus obliquus</name>
    <dbReference type="NCBI Taxonomy" id="3088"/>
    <lineage>
        <taxon>Eukaryota</taxon>
        <taxon>Viridiplantae</taxon>
        <taxon>Chlorophyta</taxon>
        <taxon>core chlorophytes</taxon>
        <taxon>Chlorophyceae</taxon>
        <taxon>CS clade</taxon>
        <taxon>Sphaeropleales</taxon>
        <taxon>Scenedesmaceae</taxon>
        <taxon>Tetradesmus</taxon>
    </lineage>
</organism>
<evidence type="ECO:0000313" key="4">
    <source>
        <dbReference type="EMBL" id="SZX78689.1"/>
    </source>
</evidence>
<keyword evidence="1" id="KW-1133">Transmembrane helix</keyword>
<proteinExistence type="predicted"/>